<reference evidence="10" key="1">
    <citation type="submission" date="2021-04" db="EMBL/GenBank/DDBJ databases">
        <authorList>
            <person name="Chebbi M.A.C M."/>
        </authorList>
    </citation>
    <scope>NUCLEOTIDE SEQUENCE</scope>
</reference>
<dbReference type="InterPro" id="IPR036388">
    <property type="entry name" value="WH-like_DNA-bd_sf"/>
</dbReference>
<dbReference type="Pfam" id="PF00538">
    <property type="entry name" value="Linker_histone"/>
    <property type="match status" value="1"/>
</dbReference>
<evidence type="ECO:0000313" key="10">
    <source>
        <dbReference type="EMBL" id="CAG5087445.1"/>
    </source>
</evidence>
<dbReference type="InterPro" id="IPR005819">
    <property type="entry name" value="H1/H5"/>
</dbReference>
<dbReference type="InterPro" id="IPR005818">
    <property type="entry name" value="Histone_H1/H5_H15"/>
</dbReference>
<dbReference type="GO" id="GO:0031492">
    <property type="term" value="F:nucleosomal DNA binding"/>
    <property type="evidence" value="ECO:0007669"/>
    <property type="project" value="TreeGrafter"/>
</dbReference>
<evidence type="ECO:0000259" key="9">
    <source>
        <dbReference type="PROSITE" id="PS51504"/>
    </source>
</evidence>
<dbReference type="SUPFAM" id="SSF46785">
    <property type="entry name" value="Winged helix' DNA-binding domain"/>
    <property type="match status" value="1"/>
</dbReference>
<dbReference type="GO" id="GO:0030527">
    <property type="term" value="F:structural constituent of chromatin"/>
    <property type="evidence" value="ECO:0007669"/>
    <property type="project" value="InterPro"/>
</dbReference>
<comment type="subcellular location">
    <subcellularLocation>
        <location evidence="3">Chromosome</location>
    </subcellularLocation>
    <subcellularLocation>
        <location evidence="2 7">Nucleus</location>
    </subcellularLocation>
</comment>
<gene>
    <name evidence="10" type="ORF">HICCMSTLAB_LOCUS4515</name>
</gene>
<name>A0A8J2H8V4_COTCN</name>
<dbReference type="GO" id="GO:0006334">
    <property type="term" value="P:nucleosome assembly"/>
    <property type="evidence" value="ECO:0007669"/>
    <property type="project" value="InterPro"/>
</dbReference>
<comment type="similarity">
    <text evidence="7">Belongs to the histone H1/H5 family.</text>
</comment>
<dbReference type="PANTHER" id="PTHR11467:SF20">
    <property type="entry name" value="H15 DOMAIN-CONTAINING PROTEIN-RELATED"/>
    <property type="match status" value="1"/>
</dbReference>
<accession>A0A8J2H8V4</accession>
<evidence type="ECO:0000256" key="8">
    <source>
        <dbReference type="SAM" id="MobiDB-lite"/>
    </source>
</evidence>
<dbReference type="PANTHER" id="PTHR11467">
    <property type="entry name" value="HISTONE H1"/>
    <property type="match status" value="1"/>
</dbReference>
<comment type="caution">
    <text evidence="10">The sequence shown here is derived from an EMBL/GenBank/DDBJ whole genome shotgun (WGS) entry which is preliminary data.</text>
</comment>
<dbReference type="Gene3D" id="1.10.10.10">
    <property type="entry name" value="Winged helix-like DNA-binding domain superfamily/Winged helix DNA-binding domain"/>
    <property type="match status" value="1"/>
</dbReference>
<dbReference type="InterPro" id="IPR036390">
    <property type="entry name" value="WH_DNA-bd_sf"/>
</dbReference>
<evidence type="ECO:0000256" key="1">
    <source>
        <dbReference type="ARBA" id="ARBA00002809"/>
    </source>
</evidence>
<dbReference type="GO" id="GO:0005634">
    <property type="term" value="C:nucleus"/>
    <property type="evidence" value="ECO:0007669"/>
    <property type="project" value="UniProtKB-SubCell"/>
</dbReference>
<keyword evidence="11" id="KW-1185">Reference proteome</keyword>
<organism evidence="10 11">
    <name type="scientific">Cotesia congregata</name>
    <name type="common">Parasitoid wasp</name>
    <name type="synonym">Apanteles congregatus</name>
    <dbReference type="NCBI Taxonomy" id="51543"/>
    <lineage>
        <taxon>Eukaryota</taxon>
        <taxon>Metazoa</taxon>
        <taxon>Ecdysozoa</taxon>
        <taxon>Arthropoda</taxon>
        <taxon>Hexapoda</taxon>
        <taxon>Insecta</taxon>
        <taxon>Pterygota</taxon>
        <taxon>Neoptera</taxon>
        <taxon>Endopterygota</taxon>
        <taxon>Hymenoptera</taxon>
        <taxon>Apocrita</taxon>
        <taxon>Ichneumonoidea</taxon>
        <taxon>Braconidae</taxon>
        <taxon>Microgastrinae</taxon>
        <taxon>Cotesia</taxon>
    </lineage>
</organism>
<comment type="function">
    <text evidence="1">Histones H1 are necessary for the condensation of nucleosome chains into higher-order structures.</text>
</comment>
<keyword evidence="4 7" id="KW-0158">Chromosome</keyword>
<feature type="region of interest" description="Disordered" evidence="8">
    <location>
        <begin position="244"/>
        <end position="271"/>
    </location>
</feature>
<protein>
    <submittedName>
        <fullName evidence="10">Similar to His1: Histone H1 (Drosophila melanogaster)</fullName>
    </submittedName>
</protein>
<feature type="region of interest" description="Disordered" evidence="8">
    <location>
        <begin position="168"/>
        <end position="191"/>
    </location>
</feature>
<dbReference type="PROSITE" id="PS51504">
    <property type="entry name" value="H15"/>
    <property type="match status" value="1"/>
</dbReference>
<dbReference type="SMART" id="SM00526">
    <property type="entry name" value="H15"/>
    <property type="match status" value="1"/>
</dbReference>
<dbReference type="GO" id="GO:0045910">
    <property type="term" value="P:negative regulation of DNA recombination"/>
    <property type="evidence" value="ECO:0007669"/>
    <property type="project" value="TreeGrafter"/>
</dbReference>
<dbReference type="EMBL" id="CAJNRD030001119">
    <property type="protein sequence ID" value="CAG5087445.1"/>
    <property type="molecule type" value="Genomic_DNA"/>
</dbReference>
<dbReference type="OrthoDB" id="10070184at2759"/>
<dbReference type="GO" id="GO:0030261">
    <property type="term" value="P:chromosome condensation"/>
    <property type="evidence" value="ECO:0007669"/>
    <property type="project" value="TreeGrafter"/>
</dbReference>
<dbReference type="AlphaFoldDB" id="A0A8J2H8V4"/>
<dbReference type="GO" id="GO:0003690">
    <property type="term" value="F:double-stranded DNA binding"/>
    <property type="evidence" value="ECO:0007669"/>
    <property type="project" value="TreeGrafter"/>
</dbReference>
<evidence type="ECO:0000313" key="11">
    <source>
        <dbReference type="Proteomes" id="UP000786811"/>
    </source>
</evidence>
<evidence type="ECO:0000256" key="6">
    <source>
        <dbReference type="ARBA" id="ARBA00023242"/>
    </source>
</evidence>
<dbReference type="FunFam" id="1.10.10.10:FF:000140">
    <property type="entry name" value="Histone H1.0"/>
    <property type="match status" value="1"/>
</dbReference>
<feature type="domain" description="H15" evidence="9">
    <location>
        <begin position="92"/>
        <end position="166"/>
    </location>
</feature>
<keyword evidence="6 7" id="KW-0539">Nucleus</keyword>
<evidence type="ECO:0000256" key="4">
    <source>
        <dbReference type="ARBA" id="ARBA00022454"/>
    </source>
</evidence>
<evidence type="ECO:0000256" key="5">
    <source>
        <dbReference type="ARBA" id="ARBA00023125"/>
    </source>
</evidence>
<proteinExistence type="inferred from homology"/>
<evidence type="ECO:0000256" key="2">
    <source>
        <dbReference type="ARBA" id="ARBA00004123"/>
    </source>
</evidence>
<feature type="compositionally biased region" description="Basic residues" evidence="8">
    <location>
        <begin position="249"/>
        <end position="271"/>
    </location>
</feature>
<dbReference type="PRINTS" id="PR00624">
    <property type="entry name" value="HISTONEH5"/>
</dbReference>
<dbReference type="Proteomes" id="UP000786811">
    <property type="component" value="Unassembled WGS sequence"/>
</dbReference>
<evidence type="ECO:0000256" key="7">
    <source>
        <dbReference type="RuleBase" id="RU003894"/>
    </source>
</evidence>
<dbReference type="GO" id="GO:0000786">
    <property type="term" value="C:nucleosome"/>
    <property type="evidence" value="ECO:0007669"/>
    <property type="project" value="InterPro"/>
</dbReference>
<dbReference type="CDD" id="cd00073">
    <property type="entry name" value="H15"/>
    <property type="match status" value="1"/>
</dbReference>
<evidence type="ECO:0000256" key="3">
    <source>
        <dbReference type="ARBA" id="ARBA00004286"/>
    </source>
</evidence>
<sequence>MKMYIVRPRQSTDIQRSTSTWWVLYVRDVFEGRVVGKRAKAIKAKGSFGFTPLHNTSTIQEIKVVKMTDSLVTMSLGKKPVTKAKKARSKPTHPRTADMVNAAIKSLKDRSGSSLQAIKKYINTTYKVDAEKQAPFIKKYIKAAVESGGLVQTKGKGAAGSFKLSVHGEATKRGGKPASKTTSRPKTPAKTVRKVRTPVKKAVKSPRAVKKVEVVKKTAKPIAAKKKTVKGPAAKLSKVKVNSPAKTVNKVKKSPVKAKAAKKVKKVVKKK</sequence>
<keyword evidence="5 7" id="KW-0238">DNA-binding</keyword>